<evidence type="ECO:0000313" key="3">
    <source>
        <dbReference type="Proteomes" id="UP001589858"/>
    </source>
</evidence>
<feature type="transmembrane region" description="Helical" evidence="1">
    <location>
        <begin position="29"/>
        <end position="55"/>
    </location>
</feature>
<evidence type="ECO:0000313" key="2">
    <source>
        <dbReference type="EMBL" id="MFC0684730.1"/>
    </source>
</evidence>
<sequence length="81" mass="8795">MTSIRAGRAAPIHRHHSLRRWLGALPMPLLAALTLILPLVGASIGIAVVMIAWLARDSGRFEQELIDIYGPDSPELTSPES</sequence>
<keyword evidence="1" id="KW-1133">Transmembrane helix</keyword>
<gene>
    <name evidence="2" type="ORF">ACFFF8_09005</name>
</gene>
<keyword evidence="1" id="KW-0812">Transmembrane</keyword>
<evidence type="ECO:0000256" key="1">
    <source>
        <dbReference type="SAM" id="Phobius"/>
    </source>
</evidence>
<accession>A0ABV6S672</accession>
<name>A0ABV6S672_9SPHN</name>
<dbReference type="RefSeq" id="WP_267222093.1">
    <property type="nucleotide sequence ID" value="NZ_JAPCWC010000013.1"/>
</dbReference>
<reference evidence="2 3" key="1">
    <citation type="submission" date="2024-09" db="EMBL/GenBank/DDBJ databases">
        <authorList>
            <person name="Sun Q."/>
            <person name="Mori K."/>
        </authorList>
    </citation>
    <scope>NUCLEOTIDE SEQUENCE [LARGE SCALE GENOMIC DNA]</scope>
    <source>
        <strain evidence="2 3">CICC 11035S</strain>
    </source>
</reference>
<protein>
    <submittedName>
        <fullName evidence="2">Uncharacterized protein</fullName>
    </submittedName>
</protein>
<dbReference type="EMBL" id="JBHLTM010000028">
    <property type="protein sequence ID" value="MFC0684730.1"/>
    <property type="molecule type" value="Genomic_DNA"/>
</dbReference>
<organism evidence="2 3">
    <name type="scientific">Novosphingobium clariflavum</name>
    <dbReference type="NCBI Taxonomy" id="2029884"/>
    <lineage>
        <taxon>Bacteria</taxon>
        <taxon>Pseudomonadati</taxon>
        <taxon>Pseudomonadota</taxon>
        <taxon>Alphaproteobacteria</taxon>
        <taxon>Sphingomonadales</taxon>
        <taxon>Sphingomonadaceae</taxon>
        <taxon>Novosphingobium</taxon>
    </lineage>
</organism>
<comment type="caution">
    <text evidence="2">The sequence shown here is derived from an EMBL/GenBank/DDBJ whole genome shotgun (WGS) entry which is preliminary data.</text>
</comment>
<keyword evidence="3" id="KW-1185">Reference proteome</keyword>
<dbReference type="Proteomes" id="UP001589858">
    <property type="component" value="Unassembled WGS sequence"/>
</dbReference>
<keyword evidence="1" id="KW-0472">Membrane</keyword>
<proteinExistence type="predicted"/>